<dbReference type="Pfam" id="PF00112">
    <property type="entry name" value="Peptidase_C1"/>
    <property type="match status" value="1"/>
</dbReference>
<dbReference type="InterPro" id="IPR013128">
    <property type="entry name" value="Peptidase_C1A"/>
</dbReference>
<dbReference type="PANTHER" id="PTHR12411">
    <property type="entry name" value="CYSTEINE PROTEASE FAMILY C1-RELATED"/>
    <property type="match status" value="1"/>
</dbReference>
<dbReference type="InterPro" id="IPR025660">
    <property type="entry name" value="Pept_his_AS"/>
</dbReference>
<evidence type="ECO:0000313" key="4">
    <source>
        <dbReference type="Proteomes" id="UP000628448"/>
    </source>
</evidence>
<dbReference type="GO" id="GO:0006508">
    <property type="term" value="P:proteolysis"/>
    <property type="evidence" value="ECO:0007669"/>
    <property type="project" value="InterPro"/>
</dbReference>
<accession>A0A931E409</accession>
<proteinExistence type="inferred from homology"/>
<dbReference type="EMBL" id="JADWYR010000001">
    <property type="protein sequence ID" value="MBG9374749.1"/>
    <property type="molecule type" value="Genomic_DNA"/>
</dbReference>
<keyword evidence="4" id="KW-1185">Reference proteome</keyword>
<dbReference type="InterPro" id="IPR038765">
    <property type="entry name" value="Papain-like_cys_pep_sf"/>
</dbReference>
<reference evidence="3" key="1">
    <citation type="submission" date="2020-11" db="EMBL/GenBank/DDBJ databases">
        <title>Bacterial whole genome sequence for Panacibacter sp. DH6.</title>
        <authorList>
            <person name="Le V."/>
            <person name="Ko S."/>
            <person name="Ahn C.-Y."/>
            <person name="Oh H.-M."/>
        </authorList>
    </citation>
    <scope>NUCLEOTIDE SEQUENCE</scope>
    <source>
        <strain evidence="3">DH6</strain>
    </source>
</reference>
<protein>
    <recommendedName>
        <fullName evidence="2">Peptidase C1A papain C-terminal domain-containing protein</fullName>
    </recommendedName>
</protein>
<dbReference type="Proteomes" id="UP000628448">
    <property type="component" value="Unassembled WGS sequence"/>
</dbReference>
<dbReference type="InterPro" id="IPR000668">
    <property type="entry name" value="Peptidase_C1A_C"/>
</dbReference>
<dbReference type="GO" id="GO:0008234">
    <property type="term" value="F:cysteine-type peptidase activity"/>
    <property type="evidence" value="ECO:0007669"/>
    <property type="project" value="InterPro"/>
</dbReference>
<feature type="domain" description="Peptidase C1A papain C-terminal" evidence="2">
    <location>
        <begin position="166"/>
        <end position="203"/>
    </location>
</feature>
<dbReference type="SUPFAM" id="SSF54001">
    <property type="entry name" value="Cysteine proteinases"/>
    <property type="match status" value="1"/>
</dbReference>
<name>A0A931E409_9BACT</name>
<evidence type="ECO:0000256" key="1">
    <source>
        <dbReference type="ARBA" id="ARBA00008455"/>
    </source>
</evidence>
<gene>
    <name evidence="3" type="ORF">I5907_00755</name>
</gene>
<organism evidence="3 4">
    <name type="scientific">Panacibacter microcysteis</name>
    <dbReference type="NCBI Taxonomy" id="2793269"/>
    <lineage>
        <taxon>Bacteria</taxon>
        <taxon>Pseudomonadati</taxon>
        <taxon>Bacteroidota</taxon>
        <taxon>Chitinophagia</taxon>
        <taxon>Chitinophagales</taxon>
        <taxon>Chitinophagaceae</taxon>
        <taxon>Panacibacter</taxon>
    </lineage>
</organism>
<dbReference type="Gene3D" id="3.90.70.10">
    <property type="entry name" value="Cysteine proteinases"/>
    <property type="match status" value="1"/>
</dbReference>
<comment type="similarity">
    <text evidence="1">Belongs to the peptidase C1 family.</text>
</comment>
<dbReference type="AlphaFoldDB" id="A0A931E409"/>
<dbReference type="PROSITE" id="PS00639">
    <property type="entry name" value="THIOL_PROTEASE_HIS"/>
    <property type="match status" value="1"/>
</dbReference>
<evidence type="ECO:0000259" key="2">
    <source>
        <dbReference type="Pfam" id="PF00112"/>
    </source>
</evidence>
<comment type="caution">
    <text evidence="3">The sequence shown here is derived from an EMBL/GenBank/DDBJ whole genome shotgun (WGS) entry which is preliminary data.</text>
</comment>
<sequence>MADNEMLEYYLDILEKNGVITESKMPYDTNAVTFTNDRDVFTQFSDVTKGSRIYDMLTFYNVTYRIAKDSYAFYAGDDAKDTERIKYWLRNGIKGIPVSYHINSAAWFSLSSDAPLITPDSIAAIELYGDTMSYTAAKNAQPDIISKIRNNEVGLVPLWSNGVLDGGHAVTIVGYNQDGFIIKNSWGKSWGEHGYAVVSYDYHKLWCKKALIFSRYNVNSNFKPKAGETYDAQDICLKTMPILSAENEPLIGLSFLYDGDKPAPAFKNITIKFYSTSRATAVKKLVDKAGVLIVPGAYNNGYFTFKKLDVDWNDLYNNQVSAEVTFTLANGKVLTNTYPMLEWKNRTLKPGYLDALKIDGDM</sequence>
<evidence type="ECO:0000313" key="3">
    <source>
        <dbReference type="EMBL" id="MBG9374749.1"/>
    </source>
</evidence>